<evidence type="ECO:0000256" key="8">
    <source>
        <dbReference type="ARBA" id="ARBA00023251"/>
    </source>
</evidence>
<gene>
    <name evidence="11" type="ORF">K0O64_29070</name>
</gene>
<dbReference type="PANTHER" id="PTHR30561">
    <property type="entry name" value="SMR FAMILY PROTON-DEPENDENT DRUG EFFLUX TRANSPORTER SUGE"/>
    <property type="match status" value="1"/>
</dbReference>
<dbReference type="Gene3D" id="1.10.3730.20">
    <property type="match status" value="1"/>
</dbReference>
<keyword evidence="8" id="KW-0046">Antibiotic resistance</keyword>
<comment type="similarity">
    <text evidence="2">Belongs to the drug/metabolite transporter (DMT) superfamily. Small multidrug resistance (SMR) (TC 2.A.7.1) family. Mmr subfamily.</text>
</comment>
<keyword evidence="12" id="KW-1185">Reference proteome</keyword>
<evidence type="ECO:0000256" key="5">
    <source>
        <dbReference type="ARBA" id="ARBA00022692"/>
    </source>
</evidence>
<protein>
    <submittedName>
        <fullName evidence="11">Multidrug efflux SMR transporter</fullName>
    </submittedName>
</protein>
<feature type="transmembrane region" description="Helical" evidence="10">
    <location>
        <begin position="27"/>
        <end position="46"/>
    </location>
</feature>
<evidence type="ECO:0000313" key="12">
    <source>
        <dbReference type="Proteomes" id="UP000825367"/>
    </source>
</evidence>
<accession>A0ABX8VGL9</accession>
<feature type="transmembrane region" description="Helical" evidence="10">
    <location>
        <begin position="53"/>
        <end position="76"/>
    </location>
</feature>
<keyword evidence="7 10" id="KW-0472">Membrane</keyword>
<evidence type="ECO:0000256" key="3">
    <source>
        <dbReference type="ARBA" id="ARBA00022448"/>
    </source>
</evidence>
<organism evidence="11 12">
    <name type="scientific">Mycolicibacterium pallens</name>
    <dbReference type="NCBI Taxonomy" id="370524"/>
    <lineage>
        <taxon>Bacteria</taxon>
        <taxon>Bacillati</taxon>
        <taxon>Actinomycetota</taxon>
        <taxon>Actinomycetes</taxon>
        <taxon>Mycobacteriales</taxon>
        <taxon>Mycobacteriaceae</taxon>
        <taxon>Mycolicibacterium</taxon>
    </lineage>
</organism>
<dbReference type="Pfam" id="PF00893">
    <property type="entry name" value="Multi_Drug_Res"/>
    <property type="match status" value="1"/>
</dbReference>
<keyword evidence="4" id="KW-1003">Cell membrane</keyword>
<proteinExistence type="inferred from homology"/>
<reference evidence="11 12" key="1">
    <citation type="submission" date="2021-07" db="EMBL/GenBank/DDBJ databases">
        <title>Whole genome sequencing of non-tuberculosis mycobacteria type-strains.</title>
        <authorList>
            <person name="Igarashi Y."/>
            <person name="Osugi A."/>
            <person name="Mitarai S."/>
        </authorList>
    </citation>
    <scope>NUCLEOTIDE SEQUENCE [LARGE SCALE GENOMIC DNA]</scope>
    <source>
        <strain evidence="11 12">JCM 16370</strain>
    </source>
</reference>
<dbReference type="InterPro" id="IPR037185">
    <property type="entry name" value="EmrE-like"/>
</dbReference>
<dbReference type="Proteomes" id="UP000825367">
    <property type="component" value="Chromosome"/>
</dbReference>
<comment type="subcellular location">
    <subcellularLocation>
        <location evidence="1 9">Cell membrane</location>
        <topology evidence="1 9">Multi-pass membrane protein</topology>
    </subcellularLocation>
</comment>
<dbReference type="SUPFAM" id="SSF103481">
    <property type="entry name" value="Multidrug resistance efflux transporter EmrE"/>
    <property type="match status" value="1"/>
</dbReference>
<evidence type="ECO:0000256" key="1">
    <source>
        <dbReference type="ARBA" id="ARBA00004651"/>
    </source>
</evidence>
<keyword evidence="5 9" id="KW-0812">Transmembrane</keyword>
<dbReference type="EMBL" id="CP080333">
    <property type="protein sequence ID" value="QYL16948.1"/>
    <property type="molecule type" value="Genomic_DNA"/>
</dbReference>
<evidence type="ECO:0000256" key="2">
    <source>
        <dbReference type="ARBA" id="ARBA00007822"/>
    </source>
</evidence>
<feature type="transmembrane region" description="Helical" evidence="10">
    <location>
        <begin position="82"/>
        <end position="103"/>
    </location>
</feature>
<evidence type="ECO:0000256" key="10">
    <source>
        <dbReference type="SAM" id="Phobius"/>
    </source>
</evidence>
<dbReference type="InterPro" id="IPR000390">
    <property type="entry name" value="Small_drug/metabolite_transptr"/>
</dbReference>
<dbReference type="PANTHER" id="PTHR30561:SF0">
    <property type="entry name" value="GUANIDINIUM EXPORTER"/>
    <property type="match status" value="1"/>
</dbReference>
<sequence>MPWVVLMISAVLEAVWASALGKTEQFTNLPATALFVGALVLSMLGLSRAAKSIAIGTAYAVWTGAGAALTVGYAIVTGEESVSVAKVVCLAGIIVAVIGLKLLPAMASSDRTVPIACDGPHSRGTRPT</sequence>
<evidence type="ECO:0000256" key="6">
    <source>
        <dbReference type="ARBA" id="ARBA00022989"/>
    </source>
</evidence>
<evidence type="ECO:0000256" key="4">
    <source>
        <dbReference type="ARBA" id="ARBA00022475"/>
    </source>
</evidence>
<evidence type="ECO:0000256" key="9">
    <source>
        <dbReference type="RuleBase" id="RU003942"/>
    </source>
</evidence>
<dbReference type="InterPro" id="IPR045324">
    <property type="entry name" value="Small_multidrug_res"/>
</dbReference>
<keyword evidence="3" id="KW-0813">Transport</keyword>
<evidence type="ECO:0000313" key="11">
    <source>
        <dbReference type="EMBL" id="QYL16948.1"/>
    </source>
</evidence>
<dbReference type="RefSeq" id="WP_071948438.1">
    <property type="nucleotide sequence ID" value="NZ_BAAAVX010000058.1"/>
</dbReference>
<name>A0ABX8VGL9_9MYCO</name>
<keyword evidence="6 10" id="KW-1133">Transmembrane helix</keyword>
<evidence type="ECO:0000256" key="7">
    <source>
        <dbReference type="ARBA" id="ARBA00023136"/>
    </source>
</evidence>